<dbReference type="Gene3D" id="1.10.150.20">
    <property type="entry name" value="5' to 3' exonuclease, C-terminal subdomain"/>
    <property type="match status" value="1"/>
</dbReference>
<dbReference type="Proteomes" id="UP000515369">
    <property type="component" value="Chromosome"/>
</dbReference>
<proteinExistence type="inferred from homology"/>
<evidence type="ECO:0000313" key="8">
    <source>
        <dbReference type="Proteomes" id="UP000515369"/>
    </source>
</evidence>
<accession>A0A7G5GTU1</accession>
<dbReference type="InterPro" id="IPR025188">
    <property type="entry name" value="DUF4113"/>
</dbReference>
<evidence type="ECO:0000313" key="7">
    <source>
        <dbReference type="EMBL" id="QMW02283.1"/>
    </source>
</evidence>
<dbReference type="InterPro" id="IPR043128">
    <property type="entry name" value="Rev_trsase/Diguanyl_cyclase"/>
</dbReference>
<dbReference type="GO" id="GO:0009432">
    <property type="term" value="P:SOS response"/>
    <property type="evidence" value="ECO:0007669"/>
    <property type="project" value="UniProtKB-KW"/>
</dbReference>
<dbReference type="GO" id="GO:0006281">
    <property type="term" value="P:DNA repair"/>
    <property type="evidence" value="ECO:0007669"/>
    <property type="project" value="UniProtKB-KW"/>
</dbReference>
<dbReference type="InterPro" id="IPR001126">
    <property type="entry name" value="UmuC"/>
</dbReference>
<dbReference type="SUPFAM" id="SSF56672">
    <property type="entry name" value="DNA/RNA polymerases"/>
    <property type="match status" value="1"/>
</dbReference>
<protein>
    <submittedName>
        <fullName evidence="7">Y-family DNA polymerase</fullName>
    </submittedName>
</protein>
<dbReference type="GO" id="GO:0003684">
    <property type="term" value="F:damaged DNA binding"/>
    <property type="evidence" value="ECO:0007669"/>
    <property type="project" value="InterPro"/>
</dbReference>
<keyword evidence="8" id="KW-1185">Reference proteome</keyword>
<keyword evidence="2" id="KW-0227">DNA damage</keyword>
<dbReference type="GO" id="GO:0003887">
    <property type="term" value="F:DNA-directed DNA polymerase activity"/>
    <property type="evidence" value="ECO:0007669"/>
    <property type="project" value="TreeGrafter"/>
</dbReference>
<evidence type="ECO:0000259" key="6">
    <source>
        <dbReference type="PROSITE" id="PS50173"/>
    </source>
</evidence>
<keyword evidence="3" id="KW-0741">SOS mutagenesis</keyword>
<dbReference type="PANTHER" id="PTHR11076:SF34">
    <property type="entry name" value="PROTEIN UMUC"/>
    <property type="match status" value="1"/>
</dbReference>
<keyword evidence="4" id="KW-0234">DNA repair</keyword>
<evidence type="ECO:0000256" key="5">
    <source>
        <dbReference type="ARBA" id="ARBA00023236"/>
    </source>
</evidence>
<comment type="similarity">
    <text evidence="1">Belongs to the DNA polymerase type-Y family.</text>
</comment>
<dbReference type="Gene3D" id="3.30.1490.100">
    <property type="entry name" value="DNA polymerase, Y-family, little finger domain"/>
    <property type="match status" value="1"/>
</dbReference>
<sequence length="427" mass="48232">MVALVDANSFYASCHQIFRPDLEGKPIIVLSNRDGNVVARSKEAKELGIKMGQAFFETKELVNEKQVVVFSSNYELYGDISARMMSVLTQFAPDVEVYSIDEAFLQLEDYTGVYPTYKGLGQAIRTSIRQWLRLPVGVGVGPTKTLAKVANRLAKIKPECHGVCVLETQADIDEALWGFPVEELWGVGGRSASKLKREGIRTAYQLRDVNDDWIRGAMTVNGLRLVHELRGLSCKLLEVNQPPRKSICTEPGFGKVIPDLDNILDALTTHLSRVCEKLRKQESLCGAVTVWLRTDPHRRTPGNGLPAKQYSTSVTVRLPHPTSSTLEIIRYAESGVKAIFKFGYNYLRVGIMLTDLVPADYRQVGVFTKGPDERLIRLSQVMDKVNKRYGHDTLRMASQMYNPEWPMKQKYLSPRYTTRWEDILEVK</sequence>
<dbReference type="GO" id="GO:0005829">
    <property type="term" value="C:cytosol"/>
    <property type="evidence" value="ECO:0007669"/>
    <property type="project" value="TreeGrafter"/>
</dbReference>
<evidence type="ECO:0000256" key="1">
    <source>
        <dbReference type="ARBA" id="ARBA00010945"/>
    </source>
</evidence>
<evidence type="ECO:0000256" key="3">
    <source>
        <dbReference type="ARBA" id="ARBA00023199"/>
    </source>
</evidence>
<dbReference type="Gene3D" id="3.40.1170.60">
    <property type="match status" value="1"/>
</dbReference>
<reference evidence="7 8" key="1">
    <citation type="submission" date="2020-07" db="EMBL/GenBank/DDBJ databases">
        <title>Spirosoma foliorum sp. nov., isolated from the leaves on the Nejang mountain Korea, Republic of.</title>
        <authorList>
            <person name="Ho H."/>
            <person name="Lee Y.-J."/>
            <person name="Nurcahyanto D.-A."/>
            <person name="Kim S.-G."/>
        </authorList>
    </citation>
    <scope>NUCLEOTIDE SEQUENCE [LARGE SCALE GENOMIC DNA]</scope>
    <source>
        <strain evidence="7 8">PL0136</strain>
    </source>
</reference>
<organism evidence="7 8">
    <name type="scientific">Spirosoma foliorum</name>
    <dbReference type="NCBI Taxonomy" id="2710596"/>
    <lineage>
        <taxon>Bacteria</taxon>
        <taxon>Pseudomonadati</taxon>
        <taxon>Bacteroidota</taxon>
        <taxon>Cytophagia</taxon>
        <taxon>Cytophagales</taxon>
        <taxon>Cytophagaceae</taxon>
        <taxon>Spirosoma</taxon>
    </lineage>
</organism>
<dbReference type="RefSeq" id="WP_182459592.1">
    <property type="nucleotide sequence ID" value="NZ_CP059732.1"/>
</dbReference>
<dbReference type="GO" id="GO:0042276">
    <property type="term" value="P:error-prone translesion synthesis"/>
    <property type="evidence" value="ECO:0007669"/>
    <property type="project" value="TreeGrafter"/>
</dbReference>
<gene>
    <name evidence="7" type="ORF">H3H32_30900</name>
</gene>
<dbReference type="PANTHER" id="PTHR11076">
    <property type="entry name" value="DNA REPAIR POLYMERASE UMUC / TRANSFERASE FAMILY MEMBER"/>
    <property type="match status" value="1"/>
</dbReference>
<dbReference type="CDD" id="cd01700">
    <property type="entry name" value="PolY_Pol_V_umuC"/>
    <property type="match status" value="1"/>
</dbReference>
<name>A0A7G5GTU1_9BACT</name>
<dbReference type="Gene3D" id="3.30.70.270">
    <property type="match status" value="1"/>
</dbReference>
<evidence type="ECO:0000256" key="2">
    <source>
        <dbReference type="ARBA" id="ARBA00022763"/>
    </source>
</evidence>
<keyword evidence="5" id="KW-0742">SOS response</keyword>
<dbReference type="KEGG" id="sfol:H3H32_30900"/>
<dbReference type="EMBL" id="CP059732">
    <property type="protein sequence ID" value="QMW02283.1"/>
    <property type="molecule type" value="Genomic_DNA"/>
</dbReference>
<dbReference type="InterPro" id="IPR036775">
    <property type="entry name" value="DNA_pol_Y-fam_lit_finger_sf"/>
</dbReference>
<dbReference type="SUPFAM" id="SSF100879">
    <property type="entry name" value="Lesion bypass DNA polymerase (Y-family), little finger domain"/>
    <property type="match status" value="1"/>
</dbReference>
<dbReference type="Pfam" id="PF13438">
    <property type="entry name" value="DUF4113"/>
    <property type="match status" value="1"/>
</dbReference>
<feature type="domain" description="UmuC" evidence="6">
    <location>
        <begin position="2"/>
        <end position="188"/>
    </location>
</feature>
<dbReference type="AlphaFoldDB" id="A0A7G5GTU1"/>
<dbReference type="Pfam" id="PF00817">
    <property type="entry name" value="IMS"/>
    <property type="match status" value="1"/>
</dbReference>
<dbReference type="Pfam" id="PF11799">
    <property type="entry name" value="IMS_C"/>
    <property type="match status" value="1"/>
</dbReference>
<dbReference type="PROSITE" id="PS50173">
    <property type="entry name" value="UMUC"/>
    <property type="match status" value="1"/>
</dbReference>
<evidence type="ECO:0000256" key="4">
    <source>
        <dbReference type="ARBA" id="ARBA00023204"/>
    </source>
</evidence>
<dbReference type="InterPro" id="IPR050116">
    <property type="entry name" value="DNA_polymerase-Y"/>
</dbReference>
<dbReference type="InterPro" id="IPR043502">
    <property type="entry name" value="DNA/RNA_pol_sf"/>
</dbReference>
<dbReference type="InterPro" id="IPR017961">
    <property type="entry name" value="DNA_pol_Y-fam_little_finger"/>
</dbReference>